<evidence type="ECO:0000313" key="2">
    <source>
        <dbReference type="Proteomes" id="UP000335636"/>
    </source>
</evidence>
<evidence type="ECO:0000313" key="1">
    <source>
        <dbReference type="EMBL" id="VTJ91281.1"/>
    </source>
</evidence>
<feature type="non-terminal residue" evidence="1">
    <location>
        <position position="54"/>
    </location>
</feature>
<dbReference type="Proteomes" id="UP000335636">
    <property type="component" value="Unassembled WGS sequence"/>
</dbReference>
<comment type="caution">
    <text evidence="1">The sequence shown here is derived from an EMBL/GenBank/DDBJ whole genome shotgun (WGS) entry which is preliminary data.</text>
</comment>
<dbReference type="EMBL" id="CABDUW010007258">
    <property type="protein sequence ID" value="VTJ91281.1"/>
    <property type="molecule type" value="Genomic_DNA"/>
</dbReference>
<accession>A0A5E4DDP6</accession>
<sequence length="54" mass="5368">MGATLAALLPGARPPGPKRLLPRLSVPLLWSTGPLAGACRATPAQALPEGAVAN</sequence>
<proteinExistence type="predicted"/>
<gene>
    <name evidence="1" type="ORF">MONAX_5E037299</name>
</gene>
<protein>
    <submittedName>
        <fullName evidence="1">Uncharacterized protein</fullName>
    </submittedName>
</protein>
<name>A0A5E4DDP6_MARMO</name>
<dbReference type="AlphaFoldDB" id="A0A5E4DDP6"/>
<reference evidence="1" key="1">
    <citation type="submission" date="2019-04" db="EMBL/GenBank/DDBJ databases">
        <authorList>
            <person name="Alioto T."/>
            <person name="Alioto T."/>
        </authorList>
    </citation>
    <scope>NUCLEOTIDE SEQUENCE [LARGE SCALE GENOMIC DNA]</scope>
</reference>
<organism evidence="1 2">
    <name type="scientific">Marmota monax</name>
    <name type="common">Woodchuck</name>
    <dbReference type="NCBI Taxonomy" id="9995"/>
    <lineage>
        <taxon>Eukaryota</taxon>
        <taxon>Metazoa</taxon>
        <taxon>Chordata</taxon>
        <taxon>Craniata</taxon>
        <taxon>Vertebrata</taxon>
        <taxon>Euteleostomi</taxon>
        <taxon>Mammalia</taxon>
        <taxon>Eutheria</taxon>
        <taxon>Euarchontoglires</taxon>
        <taxon>Glires</taxon>
        <taxon>Rodentia</taxon>
        <taxon>Sciuromorpha</taxon>
        <taxon>Sciuridae</taxon>
        <taxon>Xerinae</taxon>
        <taxon>Marmotini</taxon>
        <taxon>Marmota</taxon>
    </lineage>
</organism>
<keyword evidence="2" id="KW-1185">Reference proteome</keyword>